<dbReference type="FunFam" id="1.10.1200.10:FF:000005">
    <property type="entry name" value="Nonribosomal peptide synthetase 1"/>
    <property type="match status" value="1"/>
</dbReference>
<dbReference type="NCBIfam" id="TIGR01733">
    <property type="entry name" value="AA-adenyl-dom"/>
    <property type="match status" value="1"/>
</dbReference>
<evidence type="ECO:0000256" key="3">
    <source>
        <dbReference type="ARBA" id="ARBA00006432"/>
    </source>
</evidence>
<dbReference type="InterPro" id="IPR057737">
    <property type="entry name" value="Condensation_MtbB-like"/>
</dbReference>
<dbReference type="SMART" id="SM00823">
    <property type="entry name" value="PKS_PP"/>
    <property type="match status" value="1"/>
</dbReference>
<keyword evidence="4" id="KW-0596">Phosphopantetheine</keyword>
<dbReference type="RefSeq" id="WP_046276788.1">
    <property type="nucleotide sequence ID" value="NZ_LATL02000177.1"/>
</dbReference>
<evidence type="ECO:0000313" key="9">
    <source>
        <dbReference type="Proteomes" id="UP000033607"/>
    </source>
</evidence>
<dbReference type="Gene3D" id="3.40.50.12780">
    <property type="entry name" value="N-terminal domain of ligase-like"/>
    <property type="match status" value="1"/>
</dbReference>
<dbReference type="GO" id="GO:0031177">
    <property type="term" value="F:phosphopantetheine binding"/>
    <property type="evidence" value="ECO:0007669"/>
    <property type="project" value="InterPro"/>
</dbReference>
<dbReference type="InterPro" id="IPR020459">
    <property type="entry name" value="AMP-binding"/>
</dbReference>
<dbReference type="InterPro" id="IPR001242">
    <property type="entry name" value="Condensation_dom"/>
</dbReference>
<dbReference type="GO" id="GO:0008610">
    <property type="term" value="P:lipid biosynthetic process"/>
    <property type="evidence" value="ECO:0007669"/>
    <property type="project" value="UniProtKB-ARBA"/>
</dbReference>
<dbReference type="InterPro" id="IPR010071">
    <property type="entry name" value="AA_adenyl_dom"/>
</dbReference>
<dbReference type="OrthoDB" id="428071at2"/>
<dbReference type="Pfam" id="PF00975">
    <property type="entry name" value="Thioesterase"/>
    <property type="match status" value="1"/>
</dbReference>
<dbReference type="InterPro" id="IPR020806">
    <property type="entry name" value="PKS_PP-bd"/>
</dbReference>
<dbReference type="Gene3D" id="3.30.559.30">
    <property type="entry name" value="Nonribosomal peptide synthetase, condensation domain"/>
    <property type="match status" value="1"/>
</dbReference>
<dbReference type="GO" id="GO:0044550">
    <property type="term" value="P:secondary metabolite biosynthetic process"/>
    <property type="evidence" value="ECO:0007669"/>
    <property type="project" value="TreeGrafter"/>
</dbReference>
<dbReference type="Proteomes" id="UP000033607">
    <property type="component" value="Unassembled WGS sequence"/>
</dbReference>
<dbReference type="PATRIC" id="fig|1637645.4.peg.3451"/>
<dbReference type="PROSITE" id="PS00455">
    <property type="entry name" value="AMP_BINDING"/>
    <property type="match status" value="1"/>
</dbReference>
<evidence type="ECO:0000256" key="2">
    <source>
        <dbReference type="ARBA" id="ARBA00004924"/>
    </source>
</evidence>
<dbReference type="InterPro" id="IPR036736">
    <property type="entry name" value="ACP-like_sf"/>
</dbReference>
<dbReference type="InterPro" id="IPR000873">
    <property type="entry name" value="AMP-dep_synth/lig_dom"/>
</dbReference>
<evidence type="ECO:0000259" key="7">
    <source>
        <dbReference type="PROSITE" id="PS50075"/>
    </source>
</evidence>
<dbReference type="Pfam" id="PF00501">
    <property type="entry name" value="AMP-binding"/>
    <property type="match status" value="1"/>
</dbReference>
<dbReference type="Pfam" id="PF00550">
    <property type="entry name" value="PP-binding"/>
    <property type="match status" value="1"/>
</dbReference>
<dbReference type="Gene3D" id="1.10.1200.10">
    <property type="entry name" value="ACP-like"/>
    <property type="match status" value="1"/>
</dbReference>
<evidence type="ECO:0000256" key="5">
    <source>
        <dbReference type="ARBA" id="ARBA00022553"/>
    </source>
</evidence>
<organism evidence="8 9">
    <name type="scientific">Limnoraphis robusta CS-951</name>
    <dbReference type="NCBI Taxonomy" id="1637645"/>
    <lineage>
        <taxon>Bacteria</taxon>
        <taxon>Bacillati</taxon>
        <taxon>Cyanobacteriota</taxon>
        <taxon>Cyanophyceae</taxon>
        <taxon>Oscillatoriophycideae</taxon>
        <taxon>Oscillatoriales</taxon>
        <taxon>Sirenicapillariaceae</taxon>
        <taxon>Limnoraphis</taxon>
    </lineage>
</organism>
<comment type="caution">
    <text evidence="8">The sequence shown here is derived from an EMBL/GenBank/DDBJ whole genome shotgun (WGS) entry which is preliminary data.</text>
</comment>
<comment type="cofactor">
    <cofactor evidence="1">
        <name>pantetheine 4'-phosphate</name>
        <dbReference type="ChEBI" id="CHEBI:47942"/>
    </cofactor>
</comment>
<dbReference type="SUPFAM" id="SSF47336">
    <property type="entry name" value="ACP-like"/>
    <property type="match status" value="1"/>
</dbReference>
<dbReference type="InterPro" id="IPR020845">
    <property type="entry name" value="AMP-binding_CS"/>
</dbReference>
<dbReference type="PANTHER" id="PTHR45527">
    <property type="entry name" value="NONRIBOSOMAL PEPTIDE SYNTHETASE"/>
    <property type="match status" value="1"/>
</dbReference>
<dbReference type="CDD" id="cd19535">
    <property type="entry name" value="Cyc_NRPS"/>
    <property type="match status" value="1"/>
</dbReference>
<evidence type="ECO:0000256" key="6">
    <source>
        <dbReference type="ARBA" id="ARBA00022598"/>
    </source>
</evidence>
<dbReference type="EMBL" id="LATL02000177">
    <property type="protein sequence ID" value="KKD39700.1"/>
    <property type="molecule type" value="Genomic_DNA"/>
</dbReference>
<comment type="pathway">
    <text evidence="2">Siderophore biosynthesis.</text>
</comment>
<dbReference type="InterPro" id="IPR009081">
    <property type="entry name" value="PP-bd_ACP"/>
</dbReference>
<dbReference type="PANTHER" id="PTHR45527:SF10">
    <property type="entry name" value="PYOCHELIN SYNTHASE PCHF"/>
    <property type="match status" value="1"/>
</dbReference>
<dbReference type="Pfam" id="PF13193">
    <property type="entry name" value="AMP-binding_C"/>
    <property type="match status" value="1"/>
</dbReference>
<gene>
    <name evidence="8" type="ORF">WN50_01820</name>
</gene>
<dbReference type="InterPro" id="IPR020802">
    <property type="entry name" value="TesA-like"/>
</dbReference>
<dbReference type="FunFam" id="3.30.300.30:FF:000010">
    <property type="entry name" value="Enterobactin synthetase component F"/>
    <property type="match status" value="1"/>
</dbReference>
<name>A0A0F5YNE5_9CYAN</name>
<dbReference type="Gene3D" id="3.30.300.30">
    <property type="match status" value="1"/>
</dbReference>
<dbReference type="CDD" id="cd12114">
    <property type="entry name" value="A_NRPS_TlmIV_like"/>
    <property type="match status" value="1"/>
</dbReference>
<sequence length="1356" mass="152781">MMINTEKMPASFNHTLSASAQLSPLQRAYFVGQQPSFDLHVHPHLYLEFDLDECDSQALTQALNILIARHEILRAVVLPTGEIYVVEDTINYQIPEQNLCHLNGEETTQKLAEIRQTFYRADLQSDTPPNIEVQITRLPNFTRVHINIDLLFLDGTSVRMVLHELSEIYTNPNCCLPKISFDLCGYDAYIQQKRATERYQRAKNYWFERLKTLPEGPTFPLVSQLNSARRSQLIRRKHVLSAQQWEIICQRAKTKEISPTTLLLTAYSLIIAYWSKTQHYSLTMMVQNRDREFADLSRVLGNFASTILVEVDFREAKSFQQHSQEIHRQVFRDLARSMICGLDVLQERNRQDGAAFHAASPVAFVSMLAEPGQPIPSGIFQLEGEKVAFCGLETPQVLVDHQAISRPDGGVSLIWDTMDSAFETGVLDDMFNAYVSLVSSFAENDKVWNQSYFDFRSQEQQQNHTEYNQVSAPLLSDYCLHEYLYEQAEKLPNKPLIIDSRRTITYAEALALSNQIAWTLRQQYQVQPNELIAIYAAKGWEQIIAAQAILAAGAAYVPIDPAFPENRKLNVLQRCGCRIVLTSQAHLNDDCLGNLTKIAVDCSENLVAEFSNLPRIQSSDDLAYVIFTSGSTGQPKGVMLNHLGPVNTIEDINRRFKITADDVIFGISELSFDLSVYDIFGSIAAGATLVLPPVGANREPALCTQLCEKYGVTVWNSVPALAHLLVEYLERNRVYNSLSIRLVMMSGDWIPVQLPDKLKQILAAKVVSLGGATEASIWSIYYEIDGVDSTWTSIPYGYPLSNQSFYVLDERLQPRPDNIPGELYIGGVGVAEGYWQDSEKTTRSFITHPISQERIYRTGDWGVRRSPGYIDFLGRKDGQVKVRGHRIELGEIESVLQRHHGVANAVAKVIGERPQEAYIAAYIVAKEGETILSEELQKHATEFLPEYMIPTRFVFMNQLPLGATGKVDRKALPIPQEVQHADSSELPRTPTEQKLAILWSEVLEIDKLHREDHFFELGGNSFTAVRLTAAISDRFGVELPVTMLLQHPTLAKLAEFIDKHNKNSTLSRSHLVSIAGQETHPKVFWFHPSGGGILCYQDLGKLLSAQFQFYGVQAQSDHQYKPMNSIPEMAEVYLQEIRAIQPSAPYRLGGWSMGGVIAYEAAQQLIKQGVEVEHLVLIDSPAPRPRKQAEFKTLVSWFVSDVAEAGELFNLDCLRVNNDSEDIVLAALKEAQQRGFIPSGNLDNLRPLFDVFCANLNALHRYQALPLTVDIPCLLVMATQNIHERVANESQEIWSSLLPKHTTFSQVEGNHFSLLKSPAVSQLSKLILNSSSNPNSLNYSTLPPLSQMKYRKKSYR</sequence>
<dbReference type="InterPro" id="IPR023213">
    <property type="entry name" value="CAT-like_dom_sf"/>
</dbReference>
<protein>
    <recommendedName>
        <fullName evidence="7">Carrier domain-containing protein</fullName>
    </recommendedName>
</protein>
<dbReference type="SUPFAM" id="SSF56801">
    <property type="entry name" value="Acetyl-CoA synthetase-like"/>
    <property type="match status" value="1"/>
</dbReference>
<proteinExistence type="inferred from homology"/>
<dbReference type="InterPro" id="IPR042099">
    <property type="entry name" value="ANL_N_sf"/>
</dbReference>
<reference evidence="8 9" key="1">
    <citation type="submission" date="2015-06" db="EMBL/GenBank/DDBJ databases">
        <title>Draft genome assembly of filamentous brackish cyanobacterium Limnoraphis robusta strain CS-951.</title>
        <authorList>
            <person name="Willis A."/>
            <person name="Parks M."/>
            <person name="Burford M.A."/>
        </authorList>
    </citation>
    <scope>NUCLEOTIDE SEQUENCE [LARGE SCALE GENOMIC DNA]</scope>
    <source>
        <strain evidence="8 9">CS-951</strain>
    </source>
</reference>
<evidence type="ECO:0000256" key="1">
    <source>
        <dbReference type="ARBA" id="ARBA00001957"/>
    </source>
</evidence>
<evidence type="ECO:0000256" key="4">
    <source>
        <dbReference type="ARBA" id="ARBA00022450"/>
    </source>
</evidence>
<dbReference type="GO" id="GO:0016874">
    <property type="term" value="F:ligase activity"/>
    <property type="evidence" value="ECO:0007669"/>
    <property type="project" value="UniProtKB-KW"/>
</dbReference>
<dbReference type="SUPFAM" id="SSF53474">
    <property type="entry name" value="alpha/beta-Hydrolases"/>
    <property type="match status" value="1"/>
</dbReference>
<dbReference type="InterPro" id="IPR025110">
    <property type="entry name" value="AMP-bd_C"/>
</dbReference>
<dbReference type="SMART" id="SM01294">
    <property type="entry name" value="PKS_PP_betabranch"/>
    <property type="match status" value="1"/>
</dbReference>
<keyword evidence="5" id="KW-0597">Phosphoprotein</keyword>
<dbReference type="PRINTS" id="PR00154">
    <property type="entry name" value="AMPBINDING"/>
</dbReference>
<dbReference type="SUPFAM" id="SSF52777">
    <property type="entry name" value="CoA-dependent acyltransferases"/>
    <property type="match status" value="2"/>
</dbReference>
<evidence type="ECO:0000313" key="8">
    <source>
        <dbReference type="EMBL" id="KKD39700.1"/>
    </source>
</evidence>
<dbReference type="PROSITE" id="PS50075">
    <property type="entry name" value="CARRIER"/>
    <property type="match status" value="1"/>
</dbReference>
<dbReference type="GO" id="GO:0005737">
    <property type="term" value="C:cytoplasm"/>
    <property type="evidence" value="ECO:0007669"/>
    <property type="project" value="TreeGrafter"/>
</dbReference>
<dbReference type="InterPro" id="IPR045851">
    <property type="entry name" value="AMP-bd_C_sf"/>
</dbReference>
<accession>A0A0F5YNE5</accession>
<dbReference type="InterPro" id="IPR001031">
    <property type="entry name" value="Thioesterase"/>
</dbReference>
<dbReference type="GO" id="GO:0043041">
    <property type="term" value="P:amino acid activation for nonribosomal peptide biosynthetic process"/>
    <property type="evidence" value="ECO:0007669"/>
    <property type="project" value="TreeGrafter"/>
</dbReference>
<keyword evidence="6" id="KW-0436">Ligase</keyword>
<feature type="domain" description="Carrier" evidence="7">
    <location>
        <begin position="986"/>
        <end position="1061"/>
    </location>
</feature>
<dbReference type="Gene3D" id="3.40.50.1820">
    <property type="entry name" value="alpha/beta hydrolase"/>
    <property type="match status" value="1"/>
</dbReference>
<dbReference type="SMART" id="SM00824">
    <property type="entry name" value="PKS_TE"/>
    <property type="match status" value="1"/>
</dbReference>
<dbReference type="Gene3D" id="3.30.559.10">
    <property type="entry name" value="Chloramphenicol acetyltransferase-like domain"/>
    <property type="match status" value="1"/>
</dbReference>
<dbReference type="InterPro" id="IPR029058">
    <property type="entry name" value="AB_hydrolase_fold"/>
</dbReference>
<comment type="similarity">
    <text evidence="3">Belongs to the ATP-dependent AMP-binding enzyme family.</text>
</comment>
<dbReference type="Pfam" id="PF00668">
    <property type="entry name" value="Condensation"/>
    <property type="match status" value="1"/>
</dbReference>